<name>A0A3B0MHQ6_9GAMM</name>
<feature type="domain" description="CoA-binding" evidence="1">
    <location>
        <begin position="9"/>
        <end position="104"/>
    </location>
</feature>
<dbReference type="SUPFAM" id="SSF51735">
    <property type="entry name" value="NAD(P)-binding Rossmann-fold domains"/>
    <property type="match status" value="1"/>
</dbReference>
<dbReference type="EMBL" id="UFQR01000005">
    <property type="protein sequence ID" value="SSW95539.1"/>
    <property type="molecule type" value="Genomic_DNA"/>
</dbReference>
<dbReference type="SMART" id="SM00881">
    <property type="entry name" value="CoA_binding"/>
    <property type="match status" value="1"/>
</dbReference>
<dbReference type="Gene3D" id="3.40.50.720">
    <property type="entry name" value="NAD(P)-binding Rossmann-like Domain"/>
    <property type="match status" value="1"/>
</dbReference>
<dbReference type="PANTHER" id="PTHR33303:SF2">
    <property type="entry name" value="COA-BINDING DOMAIN-CONTAINING PROTEIN"/>
    <property type="match status" value="1"/>
</dbReference>
<dbReference type="PANTHER" id="PTHR33303">
    <property type="entry name" value="CYTOPLASMIC PROTEIN-RELATED"/>
    <property type="match status" value="1"/>
</dbReference>
<proteinExistence type="predicted"/>
<evidence type="ECO:0000259" key="1">
    <source>
        <dbReference type="SMART" id="SM00881"/>
    </source>
</evidence>
<dbReference type="AlphaFoldDB" id="A0A3B0MHQ6"/>
<protein>
    <recommendedName>
        <fullName evidence="1">CoA-binding domain-containing protein</fullName>
    </recommendedName>
</protein>
<evidence type="ECO:0000313" key="2">
    <source>
        <dbReference type="EMBL" id="SSW95539.1"/>
    </source>
</evidence>
<gene>
    <name evidence="2" type="ORF">ARTV_1487</name>
</gene>
<dbReference type="InterPro" id="IPR036291">
    <property type="entry name" value="NAD(P)-bd_dom_sf"/>
</dbReference>
<accession>A0A3B0MHQ6</accession>
<dbReference type="Pfam" id="PF13380">
    <property type="entry name" value="CoA_binding_2"/>
    <property type="match status" value="1"/>
</dbReference>
<sequence length="137" mass="15079">MDDQKLTDILTKVKFIALVGASDIADRPSYKVIKYLINQGYNVTPVSPKLAGKELLGQKVYAHLVDIPYPIDMVDVFRNSAAAFEVAEQAIAINAKVIWLQLGILNQEAKKMAERAGLAVVMNACPKIEIPRLGLEK</sequence>
<organism evidence="2">
    <name type="scientific">Arsenophonus endosymbiont of Trialeurodes vaporariorum</name>
    <dbReference type="NCBI Taxonomy" id="235567"/>
    <lineage>
        <taxon>Bacteria</taxon>
        <taxon>Pseudomonadati</taxon>
        <taxon>Pseudomonadota</taxon>
        <taxon>Gammaproteobacteria</taxon>
        <taxon>Enterobacterales</taxon>
        <taxon>Morganellaceae</taxon>
        <taxon>Arsenophonus</taxon>
    </lineage>
</organism>
<dbReference type="InterPro" id="IPR003781">
    <property type="entry name" value="CoA-bd"/>
</dbReference>
<reference evidence="2" key="1">
    <citation type="submission" date="2018-04" db="EMBL/GenBank/DDBJ databases">
        <authorList>
            <person name="Go L.Y."/>
            <person name="Mitchell J.A."/>
        </authorList>
    </citation>
    <scope>NUCLEOTIDE SEQUENCE</scope>
    <source>
        <strain evidence="2">ARTV</strain>
    </source>
</reference>